<keyword evidence="3" id="KW-0813">Transport</keyword>
<proteinExistence type="inferred from homology"/>
<evidence type="ECO:0000313" key="9">
    <source>
        <dbReference type="EMBL" id="SHM44823.1"/>
    </source>
</evidence>
<evidence type="ECO:0000256" key="7">
    <source>
        <dbReference type="ARBA" id="ARBA00023237"/>
    </source>
</evidence>
<dbReference type="SUPFAM" id="SSF56954">
    <property type="entry name" value="Outer membrane efflux proteins (OEP)"/>
    <property type="match status" value="1"/>
</dbReference>
<accession>A0A1M7IW27</accession>
<dbReference type="EMBL" id="FRBL01000008">
    <property type="protein sequence ID" value="SHM44823.1"/>
    <property type="molecule type" value="Genomic_DNA"/>
</dbReference>
<name>A0A1M7IW27_9BACT</name>
<keyword evidence="7" id="KW-0998">Cell outer membrane</keyword>
<protein>
    <submittedName>
        <fullName evidence="9">Outer membrane protein TolC</fullName>
    </submittedName>
</protein>
<organism evidence="9 10">
    <name type="scientific">Chitinophaga jiangningensis</name>
    <dbReference type="NCBI Taxonomy" id="1419482"/>
    <lineage>
        <taxon>Bacteria</taxon>
        <taxon>Pseudomonadati</taxon>
        <taxon>Bacteroidota</taxon>
        <taxon>Chitinophagia</taxon>
        <taxon>Chitinophagales</taxon>
        <taxon>Chitinophagaceae</taxon>
        <taxon>Chitinophaga</taxon>
    </lineage>
</organism>
<dbReference type="InterPro" id="IPR051906">
    <property type="entry name" value="TolC-like"/>
</dbReference>
<dbReference type="Proteomes" id="UP000184420">
    <property type="component" value="Unassembled WGS sequence"/>
</dbReference>
<keyword evidence="10" id="KW-1185">Reference proteome</keyword>
<reference evidence="9 10" key="1">
    <citation type="submission" date="2016-11" db="EMBL/GenBank/DDBJ databases">
        <authorList>
            <person name="Jaros S."/>
            <person name="Januszkiewicz K."/>
            <person name="Wedrychowicz H."/>
        </authorList>
    </citation>
    <scope>NUCLEOTIDE SEQUENCE [LARGE SCALE GENOMIC DNA]</scope>
    <source>
        <strain evidence="9 10">DSM 27406</strain>
    </source>
</reference>
<dbReference type="Pfam" id="PF02321">
    <property type="entry name" value="OEP"/>
    <property type="match status" value="2"/>
</dbReference>
<evidence type="ECO:0000256" key="2">
    <source>
        <dbReference type="ARBA" id="ARBA00007613"/>
    </source>
</evidence>
<evidence type="ECO:0000256" key="8">
    <source>
        <dbReference type="SAM" id="SignalP"/>
    </source>
</evidence>
<evidence type="ECO:0000256" key="3">
    <source>
        <dbReference type="ARBA" id="ARBA00022448"/>
    </source>
</evidence>
<dbReference type="GO" id="GO:0015288">
    <property type="term" value="F:porin activity"/>
    <property type="evidence" value="ECO:0007669"/>
    <property type="project" value="TreeGrafter"/>
</dbReference>
<keyword evidence="5" id="KW-0812">Transmembrane</keyword>
<dbReference type="GO" id="GO:0009279">
    <property type="term" value="C:cell outer membrane"/>
    <property type="evidence" value="ECO:0007669"/>
    <property type="project" value="UniProtKB-SubCell"/>
</dbReference>
<dbReference type="PANTHER" id="PTHR30026">
    <property type="entry name" value="OUTER MEMBRANE PROTEIN TOLC"/>
    <property type="match status" value="1"/>
</dbReference>
<keyword evidence="6" id="KW-0472">Membrane</keyword>
<dbReference type="GO" id="GO:0015562">
    <property type="term" value="F:efflux transmembrane transporter activity"/>
    <property type="evidence" value="ECO:0007669"/>
    <property type="project" value="InterPro"/>
</dbReference>
<dbReference type="STRING" id="1419482.SAMN05444266_108115"/>
<evidence type="ECO:0000256" key="6">
    <source>
        <dbReference type="ARBA" id="ARBA00023136"/>
    </source>
</evidence>
<evidence type="ECO:0000256" key="5">
    <source>
        <dbReference type="ARBA" id="ARBA00022692"/>
    </source>
</evidence>
<evidence type="ECO:0000256" key="4">
    <source>
        <dbReference type="ARBA" id="ARBA00022452"/>
    </source>
</evidence>
<comment type="similarity">
    <text evidence="2">Belongs to the outer membrane factor (OMF) (TC 1.B.17) family.</text>
</comment>
<dbReference type="GO" id="GO:1990281">
    <property type="term" value="C:efflux pump complex"/>
    <property type="evidence" value="ECO:0007669"/>
    <property type="project" value="TreeGrafter"/>
</dbReference>
<dbReference type="AlphaFoldDB" id="A0A1M7IW27"/>
<keyword evidence="8" id="KW-0732">Signal</keyword>
<keyword evidence="4" id="KW-1134">Transmembrane beta strand</keyword>
<feature type="chain" id="PRO_5012229700" evidence="8">
    <location>
        <begin position="25"/>
        <end position="457"/>
    </location>
</feature>
<dbReference type="InterPro" id="IPR003423">
    <property type="entry name" value="OMP_efflux"/>
</dbReference>
<feature type="signal peptide" evidence="8">
    <location>
        <begin position="1"/>
        <end position="24"/>
    </location>
</feature>
<evidence type="ECO:0000256" key="1">
    <source>
        <dbReference type="ARBA" id="ARBA00004442"/>
    </source>
</evidence>
<evidence type="ECO:0000313" key="10">
    <source>
        <dbReference type="Proteomes" id="UP000184420"/>
    </source>
</evidence>
<sequence>MYRMPSRLLLCIAALLMSTQLALSQLPAHTSLKELLQLATTNYPLLKSREWEVKAAQKAVATSKQTLIPSLDAAYQVNYATYNNITGMAAPQFFVPISGPPSATNQYDGVFGSATSLLLNWQPLTFGQRNSQVDLAKAGEQYARADAGNEIFRHQVRVINAYLDVLVAAELETVYQENLVRTEANLSVVRTLVVTGIKPGVDTALLKAEMSKARVELLNSRKSREQAMITLAALVVTERLPAVNDSSYFTRLPSAFVPADTAGNPLLALYDSNIELSKARKKVLGKTAMPTLGMWGTAYARGSGIDYAGHVQSTDGLAFQRYNYGVGLQLSIPILQFAKVRSQVQQQDYLIRSNEEKLQEISLQLRQQYELADTTLSTALLISKETPLYYESADFSYKAMQSRYQSGLANFADLMQAQYALVKASADNKTAYMAVWKALLYKAAVTGDLNLFLNQVN</sequence>
<dbReference type="OrthoDB" id="654853at2"/>
<dbReference type="Gene3D" id="1.20.1600.10">
    <property type="entry name" value="Outer membrane efflux proteins (OEP)"/>
    <property type="match status" value="1"/>
</dbReference>
<comment type="subcellular location">
    <subcellularLocation>
        <location evidence="1">Cell outer membrane</location>
    </subcellularLocation>
</comment>
<gene>
    <name evidence="9" type="ORF">SAMN05444266_108115</name>
</gene>
<dbReference type="PANTHER" id="PTHR30026:SF20">
    <property type="entry name" value="OUTER MEMBRANE PROTEIN TOLC"/>
    <property type="match status" value="1"/>
</dbReference>